<evidence type="ECO:0000256" key="14">
    <source>
        <dbReference type="PIRSR" id="PIRSR002811-1"/>
    </source>
</evidence>
<dbReference type="PANTHER" id="PTHR30313:SF2">
    <property type="entry name" value="DNA PRIMASE"/>
    <property type="match status" value="1"/>
</dbReference>
<feature type="region of interest" description="Disordered" evidence="15">
    <location>
        <begin position="419"/>
        <end position="440"/>
    </location>
</feature>
<proteinExistence type="inferred from homology"/>
<dbReference type="InterPro" id="IPR036977">
    <property type="entry name" value="DNA_primase_Znf_CHC2"/>
</dbReference>
<keyword evidence="8 12" id="KW-0862">Zinc</keyword>
<keyword evidence="5 12" id="KW-0235">DNA replication</keyword>
<keyword evidence="9" id="KW-0460">Magnesium</keyword>
<evidence type="ECO:0000256" key="8">
    <source>
        <dbReference type="ARBA" id="ARBA00022833"/>
    </source>
</evidence>
<comment type="subunit">
    <text evidence="12">Monomer. Interacts with DnaB.</text>
</comment>
<evidence type="ECO:0000256" key="7">
    <source>
        <dbReference type="ARBA" id="ARBA00022771"/>
    </source>
</evidence>
<keyword evidence="1 12" id="KW-0240">DNA-directed RNA polymerase</keyword>
<dbReference type="CDD" id="cd03364">
    <property type="entry name" value="TOPRIM_DnaG_primases"/>
    <property type="match status" value="1"/>
</dbReference>
<keyword evidence="4 12" id="KW-0548">Nucleotidyltransferase</keyword>
<evidence type="ECO:0000256" key="9">
    <source>
        <dbReference type="ARBA" id="ARBA00022842"/>
    </source>
</evidence>
<feature type="zinc finger region" description="CHC2-type" evidence="12 14">
    <location>
        <begin position="34"/>
        <end position="58"/>
    </location>
</feature>
<evidence type="ECO:0000256" key="3">
    <source>
        <dbReference type="ARBA" id="ARBA00022679"/>
    </source>
</evidence>
<evidence type="ECO:0000256" key="2">
    <source>
        <dbReference type="ARBA" id="ARBA00022515"/>
    </source>
</evidence>
<comment type="domain">
    <text evidence="12">Contains an N-terminal zinc-binding domain, a central core domain that contains the primase activity, and a C-terminal DnaB-binding domain.</text>
</comment>
<keyword evidence="2 12" id="KW-0639">Primosome</keyword>
<dbReference type="InterPro" id="IPR034151">
    <property type="entry name" value="TOPRIM_DnaG_bac"/>
</dbReference>
<organism evidence="17 18">
    <name type="scientific">Sulfidibacter corallicola</name>
    <dbReference type="NCBI Taxonomy" id="2818388"/>
    <lineage>
        <taxon>Bacteria</taxon>
        <taxon>Pseudomonadati</taxon>
        <taxon>Acidobacteriota</taxon>
        <taxon>Holophagae</taxon>
        <taxon>Acanthopleuribacterales</taxon>
        <taxon>Acanthopleuribacteraceae</taxon>
        <taxon>Sulfidibacter</taxon>
    </lineage>
</organism>
<evidence type="ECO:0000256" key="10">
    <source>
        <dbReference type="ARBA" id="ARBA00023125"/>
    </source>
</evidence>
<evidence type="ECO:0000256" key="4">
    <source>
        <dbReference type="ARBA" id="ARBA00022695"/>
    </source>
</evidence>
<evidence type="ECO:0000313" key="18">
    <source>
        <dbReference type="Proteomes" id="UP000663929"/>
    </source>
</evidence>
<keyword evidence="18" id="KW-1185">Reference proteome</keyword>
<dbReference type="PIRSF" id="PIRSF002811">
    <property type="entry name" value="DnaG"/>
    <property type="match status" value="1"/>
</dbReference>
<dbReference type="AlphaFoldDB" id="A0A8A4U4F0"/>
<dbReference type="InterPro" id="IPR013264">
    <property type="entry name" value="DNAG_N"/>
</dbReference>
<dbReference type="GO" id="GO:0006269">
    <property type="term" value="P:DNA replication, synthesis of primer"/>
    <property type="evidence" value="ECO:0007669"/>
    <property type="project" value="UniProtKB-UniRule"/>
</dbReference>
<reference evidence="17" key="1">
    <citation type="submission" date="2021-03" db="EMBL/GenBank/DDBJ databases">
        <title>Acanthopleuribacteraceae sp. M133.</title>
        <authorList>
            <person name="Wang G."/>
        </authorList>
    </citation>
    <scope>NUCLEOTIDE SEQUENCE</scope>
    <source>
        <strain evidence="17">M133</strain>
    </source>
</reference>
<keyword evidence="11 12" id="KW-0804">Transcription</keyword>
<dbReference type="Gene3D" id="3.90.580.10">
    <property type="entry name" value="Zinc finger, CHC2-type domain"/>
    <property type="match status" value="1"/>
</dbReference>
<dbReference type="EMBL" id="CP071793">
    <property type="protein sequence ID" value="QTD53625.1"/>
    <property type="molecule type" value="Genomic_DNA"/>
</dbReference>
<evidence type="ECO:0000256" key="15">
    <source>
        <dbReference type="SAM" id="MobiDB-lite"/>
    </source>
</evidence>
<gene>
    <name evidence="12" type="primary">dnaG</name>
    <name evidence="17" type="ORF">J3U87_14320</name>
</gene>
<protein>
    <recommendedName>
        <fullName evidence="12 13">DNA primase</fullName>
        <ecNumber evidence="12">2.7.7.101</ecNumber>
    </recommendedName>
</protein>
<dbReference type="GO" id="GO:0005737">
    <property type="term" value="C:cytoplasm"/>
    <property type="evidence" value="ECO:0007669"/>
    <property type="project" value="TreeGrafter"/>
</dbReference>
<evidence type="ECO:0000313" key="17">
    <source>
        <dbReference type="EMBL" id="QTD53625.1"/>
    </source>
</evidence>
<dbReference type="EC" id="2.7.7.101" evidence="12"/>
<dbReference type="GO" id="GO:0003899">
    <property type="term" value="F:DNA-directed RNA polymerase activity"/>
    <property type="evidence" value="ECO:0007669"/>
    <property type="project" value="UniProtKB-UniRule"/>
</dbReference>
<dbReference type="InterPro" id="IPR030846">
    <property type="entry name" value="DnaG_bac"/>
</dbReference>
<evidence type="ECO:0000256" key="13">
    <source>
        <dbReference type="PIRNR" id="PIRNR002811"/>
    </source>
</evidence>
<dbReference type="PROSITE" id="PS50880">
    <property type="entry name" value="TOPRIM"/>
    <property type="match status" value="1"/>
</dbReference>
<dbReference type="GO" id="GO:0000428">
    <property type="term" value="C:DNA-directed RNA polymerase complex"/>
    <property type="evidence" value="ECO:0007669"/>
    <property type="project" value="UniProtKB-KW"/>
</dbReference>
<evidence type="ECO:0000256" key="1">
    <source>
        <dbReference type="ARBA" id="ARBA00022478"/>
    </source>
</evidence>
<dbReference type="GO" id="GO:1990077">
    <property type="term" value="C:primosome complex"/>
    <property type="evidence" value="ECO:0007669"/>
    <property type="project" value="UniProtKB-KW"/>
</dbReference>
<dbReference type="RefSeq" id="WP_237383727.1">
    <property type="nucleotide sequence ID" value="NZ_CP071793.1"/>
</dbReference>
<dbReference type="Proteomes" id="UP000663929">
    <property type="component" value="Chromosome"/>
</dbReference>
<dbReference type="NCBIfam" id="TIGR01391">
    <property type="entry name" value="dnaG"/>
    <property type="match status" value="1"/>
</dbReference>
<comment type="similarity">
    <text evidence="12 13">Belongs to the DnaG primase family.</text>
</comment>
<dbReference type="KEGG" id="scor:J3U87_14320"/>
<evidence type="ECO:0000259" key="16">
    <source>
        <dbReference type="PROSITE" id="PS50880"/>
    </source>
</evidence>
<dbReference type="SMART" id="SM00400">
    <property type="entry name" value="ZnF_CHCC"/>
    <property type="match status" value="1"/>
</dbReference>
<dbReference type="Pfam" id="PF13155">
    <property type="entry name" value="Toprim_2"/>
    <property type="match status" value="1"/>
</dbReference>
<dbReference type="SUPFAM" id="SSF57783">
    <property type="entry name" value="Zinc beta-ribbon"/>
    <property type="match status" value="1"/>
</dbReference>
<dbReference type="PANTHER" id="PTHR30313">
    <property type="entry name" value="DNA PRIMASE"/>
    <property type="match status" value="1"/>
</dbReference>
<name>A0A8A4U4F0_SULCO</name>
<sequence length="592" mass="67141">MDGATLIKDNLTISALVSRYAKLEKRGNRMACCCPIHGEKTPSCYLDDQKGFFHCFGCGRGGDVIKFAMEVEHLSFPDALEFLADLAGVELPKRGVRGPGRDVIEGLRAVNEAAREFYHQQLLQSKPSMAYLKSRGITENTVRLFKLGYAPNAWDGLLNHLTGTHSGELLQQSGLFKPGRQGRPYDLFRDRIMFPICDAYGNVIAFGGRLMEGDGPKYINSPESPLYVKGRHLYNLHFAKPYLKREPTVVVCEGYMDVIQVYQAGVGGVIACLGTAFTPQQGKLLKRYAERVILNFDGDAAGFKAARASIETFLALDTEVSVVRLPDKQDPDDFIKDRGVDAYREQLAGADGFFGYLMGFLGEGRDIRQDPHAQSYMAREMGGILTLIQDPVVKGRYLERLAESLDLRLDLLEKVLASQKKAEREPPPPPPPPPEEDFFPPLEEEEQERLLPFNSKEKLFLFQVMKHEDYTSFLGEEDKQALPQILGTLFHDRPWVMEFINEDRHQDFETQLEVVPEPYRPMLRQIWLSDAFVEHDAAKMRILVTDLLKQMIKKLVAINKNRLRTLPPTADDKRRALMRHNFQLMAQYHKVG</sequence>
<dbReference type="SUPFAM" id="SSF56731">
    <property type="entry name" value="DNA primase core"/>
    <property type="match status" value="1"/>
</dbReference>
<dbReference type="InterPro" id="IPR002694">
    <property type="entry name" value="Znf_CHC2"/>
</dbReference>
<comment type="catalytic activity">
    <reaction evidence="12">
        <text>ssDNA + n NTP = ssDNA/pppN(pN)n-1 hybrid + (n-1) diphosphate.</text>
        <dbReference type="EC" id="2.7.7.101"/>
    </reaction>
</comment>
<dbReference type="GO" id="GO:0003677">
    <property type="term" value="F:DNA binding"/>
    <property type="evidence" value="ECO:0007669"/>
    <property type="project" value="UniProtKB-KW"/>
</dbReference>
<feature type="domain" description="Toprim" evidence="16">
    <location>
        <begin position="247"/>
        <end position="328"/>
    </location>
</feature>
<dbReference type="HAMAP" id="MF_00974">
    <property type="entry name" value="DNA_primase_DnaG"/>
    <property type="match status" value="1"/>
</dbReference>
<evidence type="ECO:0000256" key="11">
    <source>
        <dbReference type="ARBA" id="ARBA00023163"/>
    </source>
</evidence>
<dbReference type="SMART" id="SM00493">
    <property type="entry name" value="TOPRIM"/>
    <property type="match status" value="1"/>
</dbReference>
<dbReference type="InterPro" id="IPR037068">
    <property type="entry name" value="DNA_primase_core_N_sf"/>
</dbReference>
<keyword evidence="10 12" id="KW-0238">DNA-binding</keyword>
<comment type="function">
    <text evidence="12 13">RNA polymerase that catalyzes the synthesis of short RNA molecules used as primers for DNA polymerase during DNA replication.</text>
</comment>
<keyword evidence="3 12" id="KW-0808">Transferase</keyword>
<dbReference type="Gene3D" id="3.40.1360.10">
    <property type="match status" value="1"/>
</dbReference>
<dbReference type="InterPro" id="IPR006295">
    <property type="entry name" value="DNA_primase_DnaG"/>
</dbReference>
<keyword evidence="6 12" id="KW-0479">Metal-binding</keyword>
<comment type="cofactor">
    <cofactor evidence="12 13 14">
        <name>Zn(2+)</name>
        <dbReference type="ChEBI" id="CHEBI:29105"/>
    </cofactor>
    <text evidence="12 13 14">Binds 1 zinc ion per monomer.</text>
</comment>
<keyword evidence="7 12" id="KW-0863">Zinc-finger</keyword>
<dbReference type="InterPro" id="IPR006171">
    <property type="entry name" value="TOPRIM_dom"/>
</dbReference>
<dbReference type="Gene3D" id="3.90.980.10">
    <property type="entry name" value="DNA primase, catalytic core, N-terminal domain"/>
    <property type="match status" value="1"/>
</dbReference>
<evidence type="ECO:0000256" key="6">
    <source>
        <dbReference type="ARBA" id="ARBA00022723"/>
    </source>
</evidence>
<evidence type="ECO:0000256" key="12">
    <source>
        <dbReference type="HAMAP-Rule" id="MF_00974"/>
    </source>
</evidence>
<dbReference type="Pfam" id="PF01807">
    <property type="entry name" value="Zn_ribbon_DnaG"/>
    <property type="match status" value="1"/>
</dbReference>
<dbReference type="Pfam" id="PF08275">
    <property type="entry name" value="DNAG_N"/>
    <property type="match status" value="1"/>
</dbReference>
<accession>A0A8A4U4F0</accession>
<dbReference type="GO" id="GO:0008270">
    <property type="term" value="F:zinc ion binding"/>
    <property type="evidence" value="ECO:0007669"/>
    <property type="project" value="UniProtKB-UniRule"/>
</dbReference>
<evidence type="ECO:0000256" key="5">
    <source>
        <dbReference type="ARBA" id="ARBA00022705"/>
    </source>
</evidence>
<dbReference type="InterPro" id="IPR050219">
    <property type="entry name" value="DnaG_primase"/>
</dbReference>